<reference evidence="2" key="2">
    <citation type="submission" date="2021-05" db="EMBL/GenBank/DDBJ databases">
        <title>Protein family content uncovers lineage relationships and bacterial pathway maintenance mechanisms in DPANN archaea.</title>
        <authorList>
            <person name="Castelle C.J."/>
            <person name="Meheust R."/>
            <person name="Jaffe A.L."/>
            <person name="Seitz K."/>
            <person name="Gong X."/>
            <person name="Baker B.J."/>
            <person name="Banfield J.F."/>
        </authorList>
    </citation>
    <scope>NUCLEOTIDE SEQUENCE</scope>
    <source>
        <strain evidence="2">RIFCSPLOWO2_01_FULL_43_13</strain>
    </source>
</reference>
<dbReference type="EMBL" id="JAGVWB010000010">
    <property type="protein sequence ID" value="MBS3058104.1"/>
    <property type="molecule type" value="Genomic_DNA"/>
</dbReference>
<keyword evidence="1" id="KW-0812">Transmembrane</keyword>
<feature type="transmembrane region" description="Helical" evidence="1">
    <location>
        <begin position="191"/>
        <end position="211"/>
    </location>
</feature>
<proteinExistence type="predicted"/>
<sequence length="241" mass="28121">MPEAPERKQASLEKKIEAKVEEKIEKDVEKKVEQKIEKQAEKRIEQKVEKKFGKEISEIKAELEAEKEFIAKSPISIHVDSYDFIFDDFDPRPFSQRALSDDFLREAKKFALEVKPGVLELNFLIHESIRKQEIEATIKKRLHEHFRKSLAESKKEHDWIVKKGSIMVLAGFAMTLGAAAIGYYFGEASFLFVLIFVILEPAGWFTFWTGLDQLFYEARKTRPNLEFYAQMSKAEINFQSY</sequence>
<dbReference type="AlphaFoldDB" id="A0A8T4KVU2"/>
<organism evidence="2 3">
    <name type="scientific">Candidatus Iainarchaeum sp</name>
    <dbReference type="NCBI Taxonomy" id="3101447"/>
    <lineage>
        <taxon>Archaea</taxon>
        <taxon>Candidatus Iainarchaeota</taxon>
        <taxon>Candidatus Iainarchaeia</taxon>
        <taxon>Candidatus Iainarchaeales</taxon>
        <taxon>Candidatus Iainarchaeaceae</taxon>
        <taxon>Candidatus Iainarchaeum</taxon>
    </lineage>
</organism>
<evidence type="ECO:0000256" key="1">
    <source>
        <dbReference type="SAM" id="Phobius"/>
    </source>
</evidence>
<keyword evidence="1" id="KW-0472">Membrane</keyword>
<gene>
    <name evidence="2" type="ORF">J4478_01755</name>
</gene>
<protein>
    <submittedName>
        <fullName evidence="2">Uncharacterized protein</fullName>
    </submittedName>
</protein>
<comment type="caution">
    <text evidence="2">The sequence shown here is derived from an EMBL/GenBank/DDBJ whole genome shotgun (WGS) entry which is preliminary data.</text>
</comment>
<evidence type="ECO:0000313" key="3">
    <source>
        <dbReference type="Proteomes" id="UP000680185"/>
    </source>
</evidence>
<accession>A0A8T4KVU2</accession>
<name>A0A8T4KVU2_9ARCH</name>
<evidence type="ECO:0000313" key="2">
    <source>
        <dbReference type="EMBL" id="MBS3058104.1"/>
    </source>
</evidence>
<keyword evidence="1" id="KW-1133">Transmembrane helix</keyword>
<dbReference type="Proteomes" id="UP000680185">
    <property type="component" value="Unassembled WGS sequence"/>
</dbReference>
<reference evidence="2" key="1">
    <citation type="submission" date="2021-03" db="EMBL/GenBank/DDBJ databases">
        <authorList>
            <person name="Jaffe A."/>
        </authorList>
    </citation>
    <scope>NUCLEOTIDE SEQUENCE</scope>
    <source>
        <strain evidence="2">RIFCSPLOWO2_01_FULL_43_13</strain>
    </source>
</reference>
<feature type="transmembrane region" description="Helical" evidence="1">
    <location>
        <begin position="164"/>
        <end position="185"/>
    </location>
</feature>